<dbReference type="KEGG" id="tng:GSTEN00013698G001"/>
<accession>Q4SRY2</accession>
<dbReference type="EMBL" id="CAAE01014485">
    <property type="protein sequence ID" value="CAF96600.1"/>
    <property type="molecule type" value="Genomic_DNA"/>
</dbReference>
<name>Q4SRY2_TETNG</name>
<evidence type="ECO:0000313" key="1">
    <source>
        <dbReference type="EMBL" id="CAF96600.1"/>
    </source>
</evidence>
<comment type="caution">
    <text evidence="1">The sequence shown here is derived from an EMBL/GenBank/DDBJ whole genome shotgun (WGS) entry which is preliminary data.</text>
</comment>
<gene>
    <name evidence="1" type="ORF">GSTENG00013698001</name>
</gene>
<protein>
    <submittedName>
        <fullName evidence="1">(spotted green pufferfish) hypothetical protein</fullName>
    </submittedName>
</protein>
<dbReference type="AlphaFoldDB" id="Q4SRY2"/>
<reference evidence="1" key="1">
    <citation type="journal article" date="2004" name="Nature">
        <title>Genome duplication in the teleost fish Tetraodon nigroviridis reveals the early vertebrate proto-karyotype.</title>
        <authorList>
            <person name="Jaillon O."/>
            <person name="Aury J.-M."/>
            <person name="Brunet F."/>
            <person name="Petit J.-L."/>
            <person name="Stange-Thomann N."/>
            <person name="Mauceli E."/>
            <person name="Bouneau L."/>
            <person name="Fischer C."/>
            <person name="Ozouf-Costaz C."/>
            <person name="Bernot A."/>
            <person name="Nicaud S."/>
            <person name="Jaffe D."/>
            <person name="Fisher S."/>
            <person name="Lutfalla G."/>
            <person name="Dossat C."/>
            <person name="Segurens B."/>
            <person name="Dasilva C."/>
            <person name="Salanoubat M."/>
            <person name="Levy M."/>
            <person name="Boudet N."/>
            <person name="Castellano S."/>
            <person name="Anthouard V."/>
            <person name="Jubin C."/>
            <person name="Castelli V."/>
            <person name="Katinka M."/>
            <person name="Vacherie B."/>
            <person name="Biemont C."/>
            <person name="Skalli Z."/>
            <person name="Cattolico L."/>
            <person name="Poulain J."/>
            <person name="De Berardinis V."/>
            <person name="Cruaud C."/>
            <person name="Duprat S."/>
            <person name="Brottier P."/>
            <person name="Coutanceau J.-P."/>
            <person name="Gouzy J."/>
            <person name="Parra G."/>
            <person name="Lardier G."/>
            <person name="Chapple C."/>
            <person name="McKernan K.J."/>
            <person name="McEwan P."/>
            <person name="Bosak S."/>
            <person name="Kellis M."/>
            <person name="Volff J.-N."/>
            <person name="Guigo R."/>
            <person name="Zody M.C."/>
            <person name="Mesirov J."/>
            <person name="Lindblad-Toh K."/>
            <person name="Birren B."/>
            <person name="Nusbaum C."/>
            <person name="Kahn D."/>
            <person name="Robinson-Rechavi M."/>
            <person name="Laudet V."/>
            <person name="Schachter V."/>
            <person name="Quetier F."/>
            <person name="Saurin W."/>
            <person name="Scarpelli C."/>
            <person name="Wincker P."/>
            <person name="Lander E.S."/>
            <person name="Weissenbach J."/>
            <person name="Roest Crollius H."/>
        </authorList>
    </citation>
    <scope>NUCLEOTIDE SEQUENCE [LARGE SCALE GENOMIC DNA]</scope>
</reference>
<proteinExistence type="predicted"/>
<reference evidence="1" key="2">
    <citation type="submission" date="2004-02" db="EMBL/GenBank/DDBJ databases">
        <authorList>
            <consortium name="Genoscope"/>
            <consortium name="Whitehead Institute Centre for Genome Research"/>
        </authorList>
    </citation>
    <scope>NUCLEOTIDE SEQUENCE</scope>
</reference>
<organism evidence="1">
    <name type="scientific">Tetraodon nigroviridis</name>
    <name type="common">Spotted green pufferfish</name>
    <name type="synonym">Chelonodon nigroviridis</name>
    <dbReference type="NCBI Taxonomy" id="99883"/>
    <lineage>
        <taxon>Eukaryota</taxon>
        <taxon>Metazoa</taxon>
        <taxon>Chordata</taxon>
        <taxon>Craniata</taxon>
        <taxon>Vertebrata</taxon>
        <taxon>Euteleostomi</taxon>
        <taxon>Actinopterygii</taxon>
        <taxon>Neopterygii</taxon>
        <taxon>Teleostei</taxon>
        <taxon>Neoteleostei</taxon>
        <taxon>Acanthomorphata</taxon>
        <taxon>Eupercaria</taxon>
        <taxon>Tetraodontiformes</taxon>
        <taxon>Tetradontoidea</taxon>
        <taxon>Tetraodontidae</taxon>
        <taxon>Tetraodon</taxon>
    </lineage>
</organism>
<sequence>MKSLSISPHPPPVLKATLTASHHIPSRECGCYSIDGAVSLFMPGLQRSDRCAGTQPLPAV</sequence>